<sequence>MPVRNKAAMAAASATAVLVLLVPLLTGSIRAQAAENVPSSAPAETAAPVTEETVQPEGSVPQLQAPVTDDVPPVAPPGSITLGMLE</sequence>
<comment type="caution">
    <text evidence="3">The sequence shown here is derived from an EMBL/GenBank/DDBJ whole genome shotgun (WGS) entry which is preliminary data.</text>
</comment>
<dbReference type="Proteomes" id="UP000839726">
    <property type="component" value="Unassembled WGS sequence"/>
</dbReference>
<feature type="non-terminal residue" evidence="3">
    <location>
        <position position="86"/>
    </location>
</feature>
<dbReference type="AlphaFoldDB" id="A0A5U9KZA2"/>
<feature type="compositionally biased region" description="Low complexity" evidence="1">
    <location>
        <begin position="37"/>
        <end position="53"/>
    </location>
</feature>
<organism evidence="3">
    <name type="scientific">Salmonella newport</name>
    <dbReference type="NCBI Taxonomy" id="108619"/>
    <lineage>
        <taxon>Bacteria</taxon>
        <taxon>Pseudomonadati</taxon>
        <taxon>Pseudomonadota</taxon>
        <taxon>Gammaproteobacteria</taxon>
        <taxon>Enterobacterales</taxon>
        <taxon>Enterobacteriaceae</taxon>
        <taxon>Salmonella</taxon>
    </lineage>
</organism>
<gene>
    <name evidence="3" type="ORF">DRY71_28430</name>
</gene>
<evidence type="ECO:0000313" key="3">
    <source>
        <dbReference type="EMBL" id="EBS2696559.1"/>
    </source>
</evidence>
<proteinExistence type="predicted"/>
<dbReference type="EMBL" id="AAGUYM010000099">
    <property type="protein sequence ID" value="EBS2696559.1"/>
    <property type="molecule type" value="Genomic_DNA"/>
</dbReference>
<keyword evidence="2" id="KW-0732">Signal</keyword>
<evidence type="ECO:0000256" key="1">
    <source>
        <dbReference type="SAM" id="MobiDB-lite"/>
    </source>
</evidence>
<reference evidence="3" key="1">
    <citation type="submission" date="2018-07" db="EMBL/GenBank/DDBJ databases">
        <authorList>
            <person name="Ashton P.M."/>
            <person name="Dallman T."/>
            <person name="Nair S."/>
            <person name="De Pinna E."/>
            <person name="Peters T."/>
            <person name="Grant K."/>
        </authorList>
    </citation>
    <scope>NUCLEOTIDE SEQUENCE [LARGE SCALE GENOMIC DNA]</scope>
    <source>
        <strain evidence="3">436933</strain>
    </source>
</reference>
<feature type="region of interest" description="Disordered" evidence="1">
    <location>
        <begin position="33"/>
        <end position="86"/>
    </location>
</feature>
<name>A0A5U9KZA2_SALNE</name>
<accession>A0A5U9KZA2</accession>
<feature type="signal peptide" evidence="2">
    <location>
        <begin position="1"/>
        <end position="33"/>
    </location>
</feature>
<protein>
    <submittedName>
        <fullName evidence="3">Uncharacterized protein</fullName>
    </submittedName>
</protein>
<feature type="chain" id="PRO_5024974796" evidence="2">
    <location>
        <begin position="34"/>
        <end position="86"/>
    </location>
</feature>
<evidence type="ECO:0000256" key="2">
    <source>
        <dbReference type="SAM" id="SignalP"/>
    </source>
</evidence>